<dbReference type="Proteomes" id="UP000887013">
    <property type="component" value="Unassembled WGS sequence"/>
</dbReference>
<proteinExistence type="predicted"/>
<reference evidence="1" key="1">
    <citation type="submission" date="2020-08" db="EMBL/GenBank/DDBJ databases">
        <title>Multicomponent nature underlies the extraordinary mechanical properties of spider dragline silk.</title>
        <authorList>
            <person name="Kono N."/>
            <person name="Nakamura H."/>
            <person name="Mori M."/>
            <person name="Yoshida Y."/>
            <person name="Ohtoshi R."/>
            <person name="Malay A.D."/>
            <person name="Moran D.A.P."/>
            <person name="Tomita M."/>
            <person name="Numata K."/>
            <person name="Arakawa K."/>
        </authorList>
    </citation>
    <scope>NUCLEOTIDE SEQUENCE</scope>
</reference>
<protein>
    <submittedName>
        <fullName evidence="1">Uncharacterized protein</fullName>
    </submittedName>
</protein>
<name>A0A8X6PZ16_NEPPI</name>
<gene>
    <name evidence="1" type="ORF">NPIL_526171</name>
</gene>
<dbReference type="AlphaFoldDB" id="A0A8X6PZ16"/>
<sequence length="162" mass="17974">MIVKSNSRPITVPLAGKKTYHRKVKREIKKSPLITSLGDGVLSDTLKPPLANKGFCLLAEQWEKGKMRGKKSAKAPSRGHKRQLEFLGGTHSVVLMAAIWEGMVATAVACRREGERRERDLQINFFSVMRAHKPPFLSLPPSDPLIRRNVFRRGGGLLHAGG</sequence>
<dbReference type="EMBL" id="BMAW01121092">
    <property type="protein sequence ID" value="GFT92500.1"/>
    <property type="molecule type" value="Genomic_DNA"/>
</dbReference>
<comment type="caution">
    <text evidence="1">The sequence shown here is derived from an EMBL/GenBank/DDBJ whole genome shotgun (WGS) entry which is preliminary data.</text>
</comment>
<accession>A0A8X6PZ16</accession>
<keyword evidence="2" id="KW-1185">Reference proteome</keyword>
<organism evidence="1 2">
    <name type="scientific">Nephila pilipes</name>
    <name type="common">Giant wood spider</name>
    <name type="synonym">Nephila maculata</name>
    <dbReference type="NCBI Taxonomy" id="299642"/>
    <lineage>
        <taxon>Eukaryota</taxon>
        <taxon>Metazoa</taxon>
        <taxon>Ecdysozoa</taxon>
        <taxon>Arthropoda</taxon>
        <taxon>Chelicerata</taxon>
        <taxon>Arachnida</taxon>
        <taxon>Araneae</taxon>
        <taxon>Araneomorphae</taxon>
        <taxon>Entelegynae</taxon>
        <taxon>Araneoidea</taxon>
        <taxon>Nephilidae</taxon>
        <taxon>Nephila</taxon>
    </lineage>
</organism>
<evidence type="ECO:0000313" key="1">
    <source>
        <dbReference type="EMBL" id="GFT92500.1"/>
    </source>
</evidence>
<evidence type="ECO:0000313" key="2">
    <source>
        <dbReference type="Proteomes" id="UP000887013"/>
    </source>
</evidence>